<evidence type="ECO:0000259" key="5">
    <source>
        <dbReference type="SMART" id="SM01006"/>
    </source>
</evidence>
<evidence type="ECO:0000256" key="4">
    <source>
        <dbReference type="ARBA" id="ARBA00031122"/>
    </source>
</evidence>
<dbReference type="InterPro" id="IPR019432">
    <property type="entry name" value="Acyltransferase_MbtK/IucB-like"/>
</dbReference>
<comment type="pathway">
    <text evidence="2">Siderophore biosynthesis; mycobactin biosynthesis.</text>
</comment>
<comment type="function">
    <text evidence="1">Acyltransferase required for the direct transfer of medium- to long-chain fatty acyl moieties from a carrier protein (MbtL) on to the epsilon-amino group of lysine residue in the mycobactin core.</text>
</comment>
<dbReference type="PANTHER" id="PTHR31438:SF1">
    <property type="entry name" value="LYSINE N-ACYLTRANSFERASE C17G9.06C-RELATED"/>
    <property type="match status" value="1"/>
</dbReference>
<organism evidence="6">
    <name type="scientific">Streptomyces sp. R39</name>
    <dbReference type="NCBI Taxonomy" id="3238631"/>
    <lineage>
        <taxon>Bacteria</taxon>
        <taxon>Bacillati</taxon>
        <taxon>Actinomycetota</taxon>
        <taxon>Actinomycetes</taxon>
        <taxon>Kitasatosporales</taxon>
        <taxon>Streptomycetaceae</taxon>
        <taxon>Streptomyces</taxon>
    </lineage>
</organism>
<dbReference type="AlphaFoldDB" id="A0AB39QR80"/>
<dbReference type="Gene3D" id="3.40.630.30">
    <property type="match status" value="1"/>
</dbReference>
<gene>
    <name evidence="6" type="ORF">AB5J52_22615</name>
</gene>
<dbReference type="InterPro" id="IPR016181">
    <property type="entry name" value="Acyl_CoA_acyltransferase"/>
</dbReference>
<dbReference type="EMBL" id="CP163441">
    <property type="protein sequence ID" value="XDQ44827.1"/>
    <property type="molecule type" value="Genomic_DNA"/>
</dbReference>
<keyword evidence="6" id="KW-0012">Acyltransferase</keyword>
<dbReference type="SUPFAM" id="SSF55729">
    <property type="entry name" value="Acyl-CoA N-acyltransferases (Nat)"/>
    <property type="match status" value="1"/>
</dbReference>
<proteinExistence type="predicted"/>
<name>A0AB39QR80_9ACTN</name>
<dbReference type="SMART" id="SM01006">
    <property type="entry name" value="AlcB"/>
    <property type="match status" value="1"/>
</dbReference>
<dbReference type="GO" id="GO:0016410">
    <property type="term" value="F:N-acyltransferase activity"/>
    <property type="evidence" value="ECO:0007669"/>
    <property type="project" value="TreeGrafter"/>
</dbReference>
<evidence type="ECO:0000256" key="1">
    <source>
        <dbReference type="ARBA" id="ARBA00003818"/>
    </source>
</evidence>
<evidence type="ECO:0000256" key="3">
    <source>
        <dbReference type="ARBA" id="ARBA00020586"/>
    </source>
</evidence>
<dbReference type="GO" id="GO:0019290">
    <property type="term" value="P:siderophore biosynthetic process"/>
    <property type="evidence" value="ECO:0007669"/>
    <property type="project" value="InterPro"/>
</dbReference>
<accession>A0AB39QR80</accession>
<sequence>MSEQHEHHTVFEHPAPGFGTVRLRPLDPERDADVVHTWVSAERAAFWGMTGLTRSQVAGIYAHMATLDTHHAHLALLTHPGEKGGTPVGLLQTYDPEADRVSECYDVRPGDIGIHVLLAPAGPDGPRPGWTQALLTALTAYVLRAPGRHRIVVDPDVRNEKAIARFRRHGFEPGPAVVLPEIDLPDVHLPEKHAQLAFLTRPVAFQDVLPDTDPR</sequence>
<feature type="domain" description="Acyltransferase MbtK/IucB-like conserved" evidence="5">
    <location>
        <begin position="24"/>
        <end position="72"/>
    </location>
</feature>
<dbReference type="PANTHER" id="PTHR31438">
    <property type="entry name" value="LYSINE N-ACYLTRANSFERASE C17G9.06C-RELATED"/>
    <property type="match status" value="1"/>
</dbReference>
<protein>
    <recommendedName>
        <fullName evidence="3">Lysine N-acyltransferase MbtK</fullName>
    </recommendedName>
    <alternativeName>
        <fullName evidence="4">Mycobactin synthase protein K</fullName>
    </alternativeName>
</protein>
<evidence type="ECO:0000313" key="6">
    <source>
        <dbReference type="EMBL" id="XDQ44827.1"/>
    </source>
</evidence>
<evidence type="ECO:0000256" key="2">
    <source>
        <dbReference type="ARBA" id="ARBA00005102"/>
    </source>
</evidence>
<reference evidence="6" key="1">
    <citation type="submission" date="2024-07" db="EMBL/GenBank/DDBJ databases">
        <authorList>
            <person name="Yu S.T."/>
        </authorList>
    </citation>
    <scope>NUCLEOTIDE SEQUENCE</scope>
    <source>
        <strain evidence="6">R39</strain>
    </source>
</reference>
<keyword evidence="6" id="KW-0808">Transferase</keyword>
<dbReference type="Pfam" id="PF13523">
    <property type="entry name" value="Acetyltransf_8"/>
    <property type="match status" value="1"/>
</dbReference>
<dbReference type="RefSeq" id="WP_369223649.1">
    <property type="nucleotide sequence ID" value="NZ_CP163441.1"/>
</dbReference>